<dbReference type="eggNOG" id="ENOG50312WH">
    <property type="taxonomic scope" value="Bacteria"/>
</dbReference>
<reference evidence="2 3" key="1">
    <citation type="submission" date="2007-01" db="EMBL/GenBank/DDBJ databases">
        <authorList>
            <person name="Haygood M."/>
            <person name="Podell S."/>
            <person name="Anderson C."/>
            <person name="Hopkinson B."/>
            <person name="Roe K."/>
            <person name="Barbeau K."/>
            <person name="Gaasterland T."/>
            <person name="Ferriera S."/>
            <person name="Johnson J."/>
            <person name="Kravitz S."/>
            <person name="Beeson K."/>
            <person name="Sutton G."/>
            <person name="Rogers Y.-H."/>
            <person name="Friedman R."/>
            <person name="Frazier M."/>
            <person name="Venter J.C."/>
        </authorList>
    </citation>
    <scope>NUCLEOTIDE SEQUENCE [LARGE SCALE GENOMIC DNA]</scope>
    <source>
        <strain evidence="2 3">ATCC 23134</strain>
    </source>
</reference>
<dbReference type="InterPro" id="IPR018530">
    <property type="entry name" value="SiaC"/>
</dbReference>
<dbReference type="Pfam" id="PF09345">
    <property type="entry name" value="SiaC"/>
    <property type="match status" value="1"/>
</dbReference>
<evidence type="ECO:0000313" key="3">
    <source>
        <dbReference type="Proteomes" id="UP000004095"/>
    </source>
</evidence>
<keyword evidence="3" id="KW-1185">Reference proteome</keyword>
<organism evidence="2 3">
    <name type="scientific">Microscilla marina ATCC 23134</name>
    <dbReference type="NCBI Taxonomy" id="313606"/>
    <lineage>
        <taxon>Bacteria</taxon>
        <taxon>Pseudomonadati</taxon>
        <taxon>Bacteroidota</taxon>
        <taxon>Cytophagia</taxon>
        <taxon>Cytophagales</taxon>
        <taxon>Microscillaceae</taxon>
        <taxon>Microscilla</taxon>
    </lineage>
</organism>
<proteinExistence type="predicted"/>
<dbReference type="Proteomes" id="UP000004095">
    <property type="component" value="Unassembled WGS sequence"/>
</dbReference>
<dbReference type="EMBL" id="AAWS01000034">
    <property type="protein sequence ID" value="EAY26470.1"/>
    <property type="molecule type" value="Genomic_DNA"/>
</dbReference>
<sequence length="129" mass="15151">MQSISIEQTNKTPKVHFDVKRGILELTGISIPEDADSFYTPLLDLIDEYIVNPQNKGTIIIFKLVYFNTSTSDYLMGILKKLKKLQNKQHPVTVEWYYEEEDEDMKELGNHFKIITELPFEFYAQEEIN</sequence>
<gene>
    <name evidence="2" type="ORF">M23134_07065</name>
</gene>
<comment type="caution">
    <text evidence="2">The sequence shown here is derived from an EMBL/GenBank/DDBJ whole genome shotgun (WGS) entry which is preliminary data.</text>
</comment>
<dbReference type="OrthoDB" id="5297629at2"/>
<dbReference type="AlphaFoldDB" id="A1ZT80"/>
<accession>A1ZT80</accession>
<evidence type="ECO:0000313" key="2">
    <source>
        <dbReference type="EMBL" id="EAY26470.1"/>
    </source>
</evidence>
<feature type="domain" description="SiaC family regulatory phosphoprotein" evidence="1">
    <location>
        <begin position="6"/>
        <end position="123"/>
    </location>
</feature>
<name>A1ZT80_MICM2</name>
<dbReference type="RefSeq" id="WP_002701024.1">
    <property type="nucleotide sequence ID" value="NZ_AAWS01000034.1"/>
</dbReference>
<protein>
    <recommendedName>
        <fullName evidence="1">SiaC family regulatory phosphoprotein domain-containing protein</fullName>
    </recommendedName>
</protein>
<evidence type="ECO:0000259" key="1">
    <source>
        <dbReference type="Pfam" id="PF09345"/>
    </source>
</evidence>